<dbReference type="Proteomes" id="UP000460558">
    <property type="component" value="Unassembled WGS sequence"/>
</dbReference>
<comment type="caution">
    <text evidence="4">The sequence shown here is derived from an EMBL/GenBank/DDBJ whole genome shotgun (WGS) entry which is preliminary data.</text>
</comment>
<dbReference type="InterPro" id="IPR012338">
    <property type="entry name" value="Beta-lactam/transpept-like"/>
</dbReference>
<keyword evidence="4" id="KW-0645">Protease</keyword>
<dbReference type="GO" id="GO:0009002">
    <property type="term" value="F:serine-type D-Ala-D-Ala carboxypeptidase activity"/>
    <property type="evidence" value="ECO:0007669"/>
    <property type="project" value="UniProtKB-EC"/>
</dbReference>
<reference evidence="4 5" key="1">
    <citation type="submission" date="2019-06" db="EMBL/GenBank/DDBJ databases">
        <title>Comparative genomics and metabolomics analyses of clavulanic acid producing Streptomyces species provides insight into specialized metabolism and evolution of beta-lactam biosynthetic gene clusters.</title>
        <authorList>
            <person name="Moore M.A."/>
            <person name="Cruz-Morales P."/>
            <person name="Barona Gomez F."/>
            <person name="Kapil T."/>
        </authorList>
    </citation>
    <scope>NUCLEOTIDE SEQUENCE [LARGE SCALE GENOMIC DNA]</scope>
    <source>
        <strain evidence="4 5">T-272</strain>
    </source>
</reference>
<dbReference type="Pfam" id="PF02113">
    <property type="entry name" value="Peptidase_S13"/>
    <property type="match status" value="1"/>
</dbReference>
<evidence type="ECO:0000313" key="5">
    <source>
        <dbReference type="Proteomes" id="UP000460558"/>
    </source>
</evidence>
<accession>A0ABW9NXV4</accession>
<dbReference type="EMBL" id="VDEQ01000231">
    <property type="protein sequence ID" value="MQS38116.1"/>
    <property type="molecule type" value="Genomic_DNA"/>
</dbReference>
<dbReference type="Gene3D" id="3.40.710.10">
    <property type="entry name" value="DD-peptidase/beta-lactamase superfamily"/>
    <property type="match status" value="2"/>
</dbReference>
<dbReference type="PANTHER" id="PTHR30023:SF0">
    <property type="entry name" value="PENICILLIN-SENSITIVE CARBOXYPEPTIDASE A"/>
    <property type="match status" value="1"/>
</dbReference>
<sequence>MTRPENPTRIPRRLTAFVCVLTAGLALTWSAPAGAGPSDSGLKKAVDTILADARMSGGAASVVIADAVTGERLYQRSGTDRLMPASNTKLLTSTAAMALLGPGYRHTTDVLSSGSRDGSTLDGDLHLRGGGDPTTFAKDYAKLAAGVAATGIRRVTGRLIADDTRFDARRLGRAWAGDDESAYYSAQISPLTVAPDTDYDSGTVIVEAVPGDRPGDRPKVTVVPKTAYVRLDVSGTTVAAGGADTLAVERRHGSNTITVSGAIPIGAGATKEWVSVWEPTGYAAAVFSDELARHGVRVKGTPRLGVATPPGARVLASHRSMPLRKLMFPFMKLSNNMHAETLAKTIGYETSGRGSWSAGLAAIEGYLRTEGVTTAALRQTDGSGLSRMNVVPAEQLARLLLGVRDASWYADWHASLPVACAPDRAVGGSLRSRMCGTPAALNAHAKVGSLTGASSLAGYVKDAGGRELVFAIVLNGYLAPSVKSVEDAIVVTLARSDTAAGTIRSVAPRRGGGEPSEASDTALECTWRKPEIC</sequence>
<gene>
    <name evidence="4" type="primary">dacB</name>
    <name evidence="4" type="ORF">FFZ77_21585</name>
</gene>
<organism evidence="4 5">
    <name type="scientific">Streptomyces katsurahamanus</name>
    <dbReference type="NCBI Taxonomy" id="2577098"/>
    <lineage>
        <taxon>Bacteria</taxon>
        <taxon>Bacillati</taxon>
        <taxon>Actinomycetota</taxon>
        <taxon>Actinomycetes</taxon>
        <taxon>Kitasatosporales</taxon>
        <taxon>Streptomycetaceae</taxon>
        <taxon>Streptomyces</taxon>
    </lineage>
</organism>
<keyword evidence="5" id="KW-1185">Reference proteome</keyword>
<dbReference type="SUPFAM" id="SSF56601">
    <property type="entry name" value="beta-lactamase/transpeptidase-like"/>
    <property type="match status" value="1"/>
</dbReference>
<dbReference type="RefSeq" id="WP_153485307.1">
    <property type="nucleotide sequence ID" value="NZ_VDEQ01000231.1"/>
</dbReference>
<feature type="signal peptide" evidence="3">
    <location>
        <begin position="1"/>
        <end position="35"/>
    </location>
</feature>
<proteinExistence type="inferred from homology"/>
<evidence type="ECO:0000313" key="4">
    <source>
        <dbReference type="EMBL" id="MQS38116.1"/>
    </source>
</evidence>
<dbReference type="PANTHER" id="PTHR30023">
    <property type="entry name" value="D-ALANYL-D-ALANINE CARBOXYPEPTIDASE"/>
    <property type="match status" value="1"/>
</dbReference>
<keyword evidence="4" id="KW-0121">Carboxypeptidase</keyword>
<keyword evidence="2 4" id="KW-0378">Hydrolase</keyword>
<protein>
    <submittedName>
        <fullName evidence="4">D-alanyl-D-alanine carboxypeptidase/D-alanyl-D-alanine-endopeptidase</fullName>
        <ecNumber evidence="4">3.4.16.4</ecNumber>
    </submittedName>
</protein>
<dbReference type="PRINTS" id="PR00922">
    <property type="entry name" value="DADACBPTASE3"/>
</dbReference>
<dbReference type="Gene3D" id="3.50.80.20">
    <property type="entry name" value="D-Ala-D-Ala carboxypeptidase C, peptidase S13"/>
    <property type="match status" value="1"/>
</dbReference>
<dbReference type="NCBIfam" id="TIGR00666">
    <property type="entry name" value="PBP4"/>
    <property type="match status" value="1"/>
</dbReference>
<evidence type="ECO:0000256" key="2">
    <source>
        <dbReference type="ARBA" id="ARBA00022801"/>
    </source>
</evidence>
<dbReference type="InterPro" id="IPR000667">
    <property type="entry name" value="Peptidase_S13"/>
</dbReference>
<evidence type="ECO:0000256" key="3">
    <source>
        <dbReference type="SAM" id="SignalP"/>
    </source>
</evidence>
<comment type="similarity">
    <text evidence="1">Belongs to the peptidase S13 family.</text>
</comment>
<evidence type="ECO:0000256" key="1">
    <source>
        <dbReference type="ARBA" id="ARBA00006096"/>
    </source>
</evidence>
<name>A0ABW9NXV4_9ACTN</name>
<dbReference type="EC" id="3.4.16.4" evidence="4"/>
<keyword evidence="3" id="KW-0732">Signal</keyword>
<feature type="chain" id="PRO_5046795927" evidence="3">
    <location>
        <begin position="36"/>
        <end position="533"/>
    </location>
</feature>